<reference evidence="2 3" key="1">
    <citation type="submission" date="2019-02" db="EMBL/GenBank/DDBJ databases">
        <title>Deep-cultivation of Planctomycetes and their phenomic and genomic characterization uncovers novel biology.</title>
        <authorList>
            <person name="Wiegand S."/>
            <person name="Jogler M."/>
            <person name="Boedeker C."/>
            <person name="Pinto D."/>
            <person name="Vollmers J."/>
            <person name="Rivas-Marin E."/>
            <person name="Kohn T."/>
            <person name="Peeters S.H."/>
            <person name="Heuer A."/>
            <person name="Rast P."/>
            <person name="Oberbeckmann S."/>
            <person name="Bunk B."/>
            <person name="Jeske O."/>
            <person name="Meyerdierks A."/>
            <person name="Storesund J.E."/>
            <person name="Kallscheuer N."/>
            <person name="Luecker S."/>
            <person name="Lage O.M."/>
            <person name="Pohl T."/>
            <person name="Merkel B.J."/>
            <person name="Hornburger P."/>
            <person name="Mueller R.-W."/>
            <person name="Bruemmer F."/>
            <person name="Labrenz M."/>
            <person name="Spormann A.M."/>
            <person name="Op den Camp H."/>
            <person name="Overmann J."/>
            <person name="Amann R."/>
            <person name="Jetten M.S.M."/>
            <person name="Mascher T."/>
            <person name="Medema M.H."/>
            <person name="Devos D.P."/>
            <person name="Kaster A.-K."/>
            <person name="Ovreas L."/>
            <person name="Rohde M."/>
            <person name="Galperin M.Y."/>
            <person name="Jogler C."/>
        </authorList>
    </citation>
    <scope>NUCLEOTIDE SEQUENCE [LARGE SCALE GENOMIC DNA]</scope>
    <source>
        <strain evidence="2 3">Pan44</strain>
    </source>
</reference>
<protein>
    <recommendedName>
        <fullName evidence="1">Methyltransferase FkbM domain-containing protein</fullName>
    </recommendedName>
</protein>
<dbReference type="Proteomes" id="UP000315700">
    <property type="component" value="Chromosome"/>
</dbReference>
<dbReference type="EMBL" id="CP036271">
    <property type="protein sequence ID" value="QDT55836.1"/>
    <property type="molecule type" value="Genomic_DNA"/>
</dbReference>
<proteinExistence type="predicted"/>
<sequence length="264" mass="29114">MGHVERAATMSAQRYHWLTRVRPAFLGSFLKRVLRVQRRGVSTAAGEFFIDPASNFGDSLLRDGEYEPQMAETVTSLLSEGDTFVDLGANEGYFTIIAAKRVGPSGEVVCIEPQTRLQGVLHRNITSNGLRNVLVVQRAISDSDGLATLALSPDVNTGSSGLLRATRYSGEEQVVLQSTLKNLFGALRINKVRLIKIDVEGFEYEAILGSKDVFISGVVEHIALELHDDMLERRGRSSADIVQFLETCGYRMNSQCPTMVFSRV</sequence>
<dbReference type="SUPFAM" id="SSF53335">
    <property type="entry name" value="S-adenosyl-L-methionine-dependent methyltransferases"/>
    <property type="match status" value="1"/>
</dbReference>
<dbReference type="InterPro" id="IPR006342">
    <property type="entry name" value="FkbM_mtfrase"/>
</dbReference>
<name>A0A517SI85_9PLAN</name>
<dbReference type="AlphaFoldDB" id="A0A517SI85"/>
<evidence type="ECO:0000259" key="1">
    <source>
        <dbReference type="Pfam" id="PF05050"/>
    </source>
</evidence>
<accession>A0A517SI85</accession>
<dbReference type="KEGG" id="ccos:Pan44_38840"/>
<evidence type="ECO:0000313" key="3">
    <source>
        <dbReference type="Proteomes" id="UP000315700"/>
    </source>
</evidence>
<feature type="domain" description="Methyltransferase FkbM" evidence="1">
    <location>
        <begin position="86"/>
        <end position="252"/>
    </location>
</feature>
<dbReference type="InParanoid" id="A0A517SI85"/>
<dbReference type="PANTHER" id="PTHR34203:SF15">
    <property type="entry name" value="SLL1173 PROTEIN"/>
    <property type="match status" value="1"/>
</dbReference>
<dbReference type="NCBIfam" id="TIGR01444">
    <property type="entry name" value="fkbM_fam"/>
    <property type="match status" value="1"/>
</dbReference>
<dbReference type="InterPro" id="IPR052514">
    <property type="entry name" value="SAM-dependent_MTase"/>
</dbReference>
<gene>
    <name evidence="2" type="ORF">Pan44_38840</name>
</gene>
<keyword evidence="3" id="KW-1185">Reference proteome</keyword>
<dbReference type="Pfam" id="PF05050">
    <property type="entry name" value="Methyltransf_21"/>
    <property type="match status" value="1"/>
</dbReference>
<evidence type="ECO:0000313" key="2">
    <source>
        <dbReference type="EMBL" id="QDT55836.1"/>
    </source>
</evidence>
<organism evidence="2 3">
    <name type="scientific">Caulifigura coniformis</name>
    <dbReference type="NCBI Taxonomy" id="2527983"/>
    <lineage>
        <taxon>Bacteria</taxon>
        <taxon>Pseudomonadati</taxon>
        <taxon>Planctomycetota</taxon>
        <taxon>Planctomycetia</taxon>
        <taxon>Planctomycetales</taxon>
        <taxon>Planctomycetaceae</taxon>
        <taxon>Caulifigura</taxon>
    </lineage>
</organism>
<dbReference type="InterPro" id="IPR029063">
    <property type="entry name" value="SAM-dependent_MTases_sf"/>
</dbReference>
<dbReference type="Gene3D" id="3.40.50.150">
    <property type="entry name" value="Vaccinia Virus protein VP39"/>
    <property type="match status" value="1"/>
</dbReference>
<dbReference type="PANTHER" id="PTHR34203">
    <property type="entry name" value="METHYLTRANSFERASE, FKBM FAMILY PROTEIN"/>
    <property type="match status" value="1"/>
</dbReference>